<evidence type="ECO:0000256" key="1">
    <source>
        <dbReference type="SAM" id="MobiDB-lite"/>
    </source>
</evidence>
<proteinExistence type="predicted"/>
<dbReference type="RefSeq" id="WP_244745810.1">
    <property type="nucleotide sequence ID" value="NZ_CP095071.1"/>
</dbReference>
<name>A0ABY4GN63_9BACI</name>
<feature type="region of interest" description="Disordered" evidence="1">
    <location>
        <begin position="122"/>
        <end position="156"/>
    </location>
</feature>
<organism evidence="2 3">
    <name type="scientific">Gracilibacillus salinarum</name>
    <dbReference type="NCBI Taxonomy" id="2932255"/>
    <lineage>
        <taxon>Bacteria</taxon>
        <taxon>Bacillati</taxon>
        <taxon>Bacillota</taxon>
        <taxon>Bacilli</taxon>
        <taxon>Bacillales</taxon>
        <taxon>Bacillaceae</taxon>
        <taxon>Gracilibacillus</taxon>
    </lineage>
</organism>
<evidence type="ECO:0000313" key="3">
    <source>
        <dbReference type="Proteomes" id="UP000831537"/>
    </source>
</evidence>
<protein>
    <recommendedName>
        <fullName evidence="4">General stress protein 17M-like domain-containing protein</fullName>
    </recommendedName>
</protein>
<reference evidence="2 3" key="1">
    <citation type="submission" date="2022-04" db="EMBL/GenBank/DDBJ databases">
        <title>Gracilibacillus sp. isolated from saltern.</title>
        <authorList>
            <person name="Won M."/>
            <person name="Lee C.-M."/>
            <person name="Woen H.-Y."/>
            <person name="Kwon S.-W."/>
        </authorList>
    </citation>
    <scope>NUCLEOTIDE SEQUENCE [LARGE SCALE GENOMIC DNA]</scope>
    <source>
        <strain evidence="2 3">SSPM10-3</strain>
    </source>
</reference>
<keyword evidence="3" id="KW-1185">Reference proteome</keyword>
<accession>A0ABY4GN63</accession>
<sequence length="156" mass="17438">MSKVDLNVLFKKIQKDDKKEVLEFHVQGDELEHSDELVNMAGNIAVIGVENSEVDDLPAEFKSIQRDSKKTVLKFNVKGDSQGKVLKLYEYAGRSVVLLLEPSQMSIEEFEEAHEGLEYKVNPDGTAAVPEGQLSTEDIPTGEPNDVNFDDDELQE</sequence>
<gene>
    <name evidence="2" type="ORF">MUN87_01870</name>
</gene>
<dbReference type="EMBL" id="CP095071">
    <property type="protein sequence ID" value="UOQ85679.1"/>
    <property type="molecule type" value="Genomic_DNA"/>
</dbReference>
<dbReference type="Proteomes" id="UP000831537">
    <property type="component" value="Chromosome"/>
</dbReference>
<evidence type="ECO:0008006" key="4">
    <source>
        <dbReference type="Google" id="ProtNLM"/>
    </source>
</evidence>
<evidence type="ECO:0000313" key="2">
    <source>
        <dbReference type="EMBL" id="UOQ85679.1"/>
    </source>
</evidence>